<keyword evidence="3" id="KW-1185">Reference proteome</keyword>
<evidence type="ECO:0000256" key="1">
    <source>
        <dbReference type="SAM" id="SignalP"/>
    </source>
</evidence>
<accession>A0A6L5Z1N2</accession>
<protein>
    <submittedName>
        <fullName evidence="2">Uncharacterized protein</fullName>
    </submittedName>
</protein>
<dbReference type="RefSeq" id="WP_154446466.1">
    <property type="nucleotide sequence ID" value="NZ_WIND01000006.1"/>
</dbReference>
<organism evidence="2 3">
    <name type="scientific">Halovulum marinum</name>
    <dbReference type="NCBI Taxonomy" id="2662447"/>
    <lineage>
        <taxon>Bacteria</taxon>
        <taxon>Pseudomonadati</taxon>
        <taxon>Pseudomonadota</taxon>
        <taxon>Alphaproteobacteria</taxon>
        <taxon>Rhodobacterales</taxon>
        <taxon>Paracoccaceae</taxon>
        <taxon>Halovulum</taxon>
    </lineage>
</organism>
<dbReference type="Proteomes" id="UP000474957">
    <property type="component" value="Unassembled WGS sequence"/>
</dbReference>
<evidence type="ECO:0000313" key="2">
    <source>
        <dbReference type="EMBL" id="MSU89980.1"/>
    </source>
</evidence>
<comment type="caution">
    <text evidence="2">The sequence shown here is derived from an EMBL/GenBank/DDBJ whole genome shotgun (WGS) entry which is preliminary data.</text>
</comment>
<feature type="chain" id="PRO_5027112490" evidence="1">
    <location>
        <begin position="26"/>
        <end position="190"/>
    </location>
</feature>
<proteinExistence type="predicted"/>
<sequence>MTRIAPLAALLALLLTAAPPAPATAEERRIDSPRFPVFGESAEREAFFAGRAAERQQALEQVQARRRAEAEARSAAATAAAAATDQSAAAYDGYVGYPVRDYTRAPRCRWLPVTGVDRRGYLRTPRRGGEGGGDGPGFAFPRERVLVCRTGPFRPPPIVVAPLPRPPVLQARPPLRGYGRPGFDLNFPRY</sequence>
<feature type="signal peptide" evidence="1">
    <location>
        <begin position="1"/>
        <end position="25"/>
    </location>
</feature>
<name>A0A6L5Z1N2_9RHOB</name>
<dbReference type="EMBL" id="WIND01000006">
    <property type="protein sequence ID" value="MSU89980.1"/>
    <property type="molecule type" value="Genomic_DNA"/>
</dbReference>
<dbReference type="AlphaFoldDB" id="A0A6L5Z1N2"/>
<keyword evidence="1" id="KW-0732">Signal</keyword>
<evidence type="ECO:0000313" key="3">
    <source>
        <dbReference type="Proteomes" id="UP000474957"/>
    </source>
</evidence>
<gene>
    <name evidence="2" type="ORF">GE300_10200</name>
</gene>
<reference evidence="2 3" key="1">
    <citation type="submission" date="2019-10" db="EMBL/GenBank/DDBJ databases">
        <title>Cognatihalovulum marinum gen. nov. sp. nov., a new member of the family Rhodobacteraceae isolated from deep seawater of the Northwest Indian Ocean.</title>
        <authorList>
            <person name="Ruan C."/>
            <person name="Wang J."/>
            <person name="Zheng X."/>
            <person name="Song L."/>
            <person name="Zhu Y."/>
            <person name="Huang Y."/>
            <person name="Lu Z."/>
            <person name="Du W."/>
            <person name="Huang L."/>
            <person name="Dai X."/>
        </authorList>
    </citation>
    <scope>NUCLEOTIDE SEQUENCE [LARGE SCALE GENOMIC DNA]</scope>
    <source>
        <strain evidence="2 3">2CG4</strain>
    </source>
</reference>